<keyword evidence="6 9" id="KW-0378">Hydrolase</keyword>
<reference evidence="14" key="2">
    <citation type="submission" date="2020-09" db="EMBL/GenBank/DDBJ databases">
        <authorList>
            <person name="Sun Q."/>
            <person name="Ohkuma M."/>
        </authorList>
    </citation>
    <scope>NUCLEOTIDE SEQUENCE</scope>
    <source>
        <strain evidence="14">JCM 12580</strain>
    </source>
</reference>
<evidence type="ECO:0000313" key="14">
    <source>
        <dbReference type="EMBL" id="GGJ91933.1"/>
    </source>
</evidence>
<keyword evidence="4 9" id="KW-0645">Protease</keyword>
<evidence type="ECO:0000259" key="12">
    <source>
        <dbReference type="Pfam" id="PF00082"/>
    </source>
</evidence>
<keyword evidence="7 9" id="KW-0720">Serine protease</keyword>
<protein>
    <submittedName>
        <fullName evidence="14">Minor extracellular protease vpr</fullName>
    </submittedName>
</protein>
<dbReference type="RefSeq" id="WP_188632296.1">
    <property type="nucleotide sequence ID" value="NZ_BMNQ01000012.1"/>
</dbReference>
<dbReference type="Proteomes" id="UP000658382">
    <property type="component" value="Unassembled WGS sequence"/>
</dbReference>
<dbReference type="InterPro" id="IPR003137">
    <property type="entry name" value="PA_domain"/>
</dbReference>
<dbReference type="CDD" id="cd07474">
    <property type="entry name" value="Peptidases_S8_subtilisin_Vpr-like"/>
    <property type="match status" value="1"/>
</dbReference>
<dbReference type="GO" id="GO:0004252">
    <property type="term" value="F:serine-type endopeptidase activity"/>
    <property type="evidence" value="ECO:0007669"/>
    <property type="project" value="UniProtKB-UniRule"/>
</dbReference>
<dbReference type="InterPro" id="IPR022398">
    <property type="entry name" value="Peptidase_S8_His-AS"/>
</dbReference>
<evidence type="ECO:0000256" key="6">
    <source>
        <dbReference type="ARBA" id="ARBA00022801"/>
    </source>
</evidence>
<feature type="chain" id="PRO_5037908918" evidence="11">
    <location>
        <begin position="22"/>
        <end position="732"/>
    </location>
</feature>
<dbReference type="InterPro" id="IPR023827">
    <property type="entry name" value="Peptidase_S8_Asp-AS"/>
</dbReference>
<feature type="domain" description="Peptidase S8/S53" evidence="12">
    <location>
        <begin position="124"/>
        <end position="499"/>
    </location>
</feature>
<name>A0A917PU88_9BACI</name>
<feature type="active site" description="Charge relay system" evidence="8 9">
    <location>
        <position position="459"/>
    </location>
</feature>
<evidence type="ECO:0000256" key="2">
    <source>
        <dbReference type="ARBA" id="ARBA00022512"/>
    </source>
</evidence>
<dbReference type="PROSITE" id="PS00137">
    <property type="entry name" value="SUBTILASE_HIS"/>
    <property type="match status" value="1"/>
</dbReference>
<dbReference type="InterPro" id="IPR015500">
    <property type="entry name" value="Peptidase_S8_subtilisin-rel"/>
</dbReference>
<dbReference type="InterPro" id="IPR000209">
    <property type="entry name" value="Peptidase_S8/S53_dom"/>
</dbReference>
<proteinExistence type="inferred from homology"/>
<dbReference type="PANTHER" id="PTHR43806:SF65">
    <property type="entry name" value="SERINE PROTEASE APRX"/>
    <property type="match status" value="1"/>
</dbReference>
<dbReference type="SUPFAM" id="SSF52025">
    <property type="entry name" value="PA domain"/>
    <property type="match status" value="1"/>
</dbReference>
<dbReference type="Pfam" id="PF00082">
    <property type="entry name" value="Peptidase_S8"/>
    <property type="match status" value="1"/>
</dbReference>
<dbReference type="PROSITE" id="PS00138">
    <property type="entry name" value="SUBTILASE_SER"/>
    <property type="match status" value="1"/>
</dbReference>
<dbReference type="PANTHER" id="PTHR43806">
    <property type="entry name" value="PEPTIDASE S8"/>
    <property type="match status" value="1"/>
</dbReference>
<evidence type="ECO:0000256" key="7">
    <source>
        <dbReference type="ARBA" id="ARBA00022825"/>
    </source>
</evidence>
<dbReference type="InterPro" id="IPR034213">
    <property type="entry name" value="S8_Vpr-like"/>
</dbReference>
<dbReference type="PROSITE" id="PS00136">
    <property type="entry name" value="SUBTILASE_ASP"/>
    <property type="match status" value="1"/>
</dbReference>
<gene>
    <name evidence="14" type="primary">vpr</name>
    <name evidence="14" type="ORF">GCM10007063_13140</name>
</gene>
<dbReference type="PROSITE" id="PS51892">
    <property type="entry name" value="SUBTILASE"/>
    <property type="match status" value="1"/>
</dbReference>
<feature type="domain" description="PA" evidence="13">
    <location>
        <begin position="326"/>
        <end position="396"/>
    </location>
</feature>
<dbReference type="Gene3D" id="3.40.50.200">
    <property type="entry name" value="Peptidase S8/S53 domain"/>
    <property type="match status" value="1"/>
</dbReference>
<dbReference type="CDD" id="cd02133">
    <property type="entry name" value="PA_C5a_like"/>
    <property type="match status" value="1"/>
</dbReference>
<evidence type="ECO:0000256" key="3">
    <source>
        <dbReference type="ARBA" id="ARBA00022525"/>
    </source>
</evidence>
<comment type="caution">
    <text evidence="14">The sequence shown here is derived from an EMBL/GenBank/DDBJ whole genome shotgun (WGS) entry which is preliminary data.</text>
</comment>
<evidence type="ECO:0000256" key="8">
    <source>
        <dbReference type="PIRSR" id="PIRSR615500-1"/>
    </source>
</evidence>
<dbReference type="InterPro" id="IPR046450">
    <property type="entry name" value="PA_dom_sf"/>
</dbReference>
<dbReference type="Gene3D" id="3.50.30.30">
    <property type="match status" value="1"/>
</dbReference>
<evidence type="ECO:0000256" key="11">
    <source>
        <dbReference type="SAM" id="SignalP"/>
    </source>
</evidence>
<accession>A0A917PU88</accession>
<sequence length="732" mass="79813">MHRLLISLIALTVVASVPAAAESTDKKSEKEAVIIEVDGNPQEHKSYLNTYHPYIDVVHTYDTLFNGLALKAYPDRFEQIESLDFIKAVHPVATYKTQFGQPDPFKKSPNSVLPATLNQTAYTGKGVQVAVIDTGIDYEHPDLAGSYAGGYDVVDLDEDPMESTAEDGLPTQHGTHVAGIIAADGTLQGVAPDADIFAYRALGPGGMGTSVQVIAALEQAVKDGADVINLSLGNSVNGPDFPTSVAVNRAQNLGVPVVIANGNNGPENWTIGSPATAANAISVGAASNPQTVPYLFESLSNKKIPLTEMSGSKAWDLGKSYDTAVFKGDNVRGKIALMERGKPPFSEMAKQAQEAGAVAVIIYNNEGGRFQGMIANDEEPIQIPVASISKQDGQWLVQNARNQNLYMKTRHKTTKQTMADFSSRGPVTVNWDLKPEVSAPGTNILSTVPGGYQELQGTSMAAPHVTGAMALLMEAHPNWSAQQLTGALKTTAARIKNEQGKPFAPIIQGAGEIRPEKAINTRAIIDKPLLSFGKVDSHHEKKMHHMTIENQSDQAQTYTFSIPKKQRGITWKLPQRFTLEKGETKKLPIELDVNSRQVDKGLHQGWLTLNGREQTYHLPYLFVNKTADYPRAMGFEFSLKPFSDDTYTYQFYLSEQAESVDVTLYNPDTLIYERTLVKSDDVKVGLNEGQINQSELGEPGQYLAVINVKFSEGRRAGYQTKIHIPRQPHPAE</sequence>
<evidence type="ECO:0000256" key="1">
    <source>
        <dbReference type="ARBA" id="ARBA00011073"/>
    </source>
</evidence>
<keyword evidence="5 11" id="KW-0732">Signal</keyword>
<evidence type="ECO:0000256" key="10">
    <source>
        <dbReference type="RuleBase" id="RU003355"/>
    </source>
</evidence>
<reference evidence="14" key="1">
    <citation type="journal article" date="2014" name="Int. J. Syst. Evol. Microbiol.">
        <title>Complete genome sequence of Corynebacterium casei LMG S-19264T (=DSM 44701T), isolated from a smear-ripened cheese.</title>
        <authorList>
            <consortium name="US DOE Joint Genome Institute (JGI-PGF)"/>
            <person name="Walter F."/>
            <person name="Albersmeier A."/>
            <person name="Kalinowski J."/>
            <person name="Ruckert C."/>
        </authorList>
    </citation>
    <scope>NUCLEOTIDE SEQUENCE</scope>
    <source>
        <strain evidence="14">JCM 12580</strain>
    </source>
</reference>
<evidence type="ECO:0000313" key="15">
    <source>
        <dbReference type="Proteomes" id="UP000658382"/>
    </source>
</evidence>
<dbReference type="GO" id="GO:0006508">
    <property type="term" value="P:proteolysis"/>
    <property type="evidence" value="ECO:0007669"/>
    <property type="project" value="UniProtKB-KW"/>
</dbReference>
<evidence type="ECO:0000256" key="5">
    <source>
        <dbReference type="ARBA" id="ARBA00022729"/>
    </source>
</evidence>
<dbReference type="PRINTS" id="PR00723">
    <property type="entry name" value="SUBTILISIN"/>
</dbReference>
<dbReference type="EMBL" id="BMNQ01000012">
    <property type="protein sequence ID" value="GGJ91933.1"/>
    <property type="molecule type" value="Genomic_DNA"/>
</dbReference>
<comment type="similarity">
    <text evidence="1 9 10">Belongs to the peptidase S8 family.</text>
</comment>
<dbReference type="InterPro" id="IPR023828">
    <property type="entry name" value="Peptidase_S8_Ser-AS"/>
</dbReference>
<evidence type="ECO:0000256" key="9">
    <source>
        <dbReference type="PROSITE-ProRule" id="PRU01240"/>
    </source>
</evidence>
<dbReference type="InterPro" id="IPR050131">
    <property type="entry name" value="Peptidase_S8_subtilisin-like"/>
</dbReference>
<dbReference type="Pfam" id="PF02225">
    <property type="entry name" value="PA"/>
    <property type="match status" value="1"/>
</dbReference>
<keyword evidence="3" id="KW-0964">Secreted</keyword>
<evidence type="ECO:0000256" key="4">
    <source>
        <dbReference type="ARBA" id="ARBA00022670"/>
    </source>
</evidence>
<dbReference type="AlphaFoldDB" id="A0A917PU88"/>
<organism evidence="14 15">
    <name type="scientific">Lentibacillus kapialis</name>
    <dbReference type="NCBI Taxonomy" id="340214"/>
    <lineage>
        <taxon>Bacteria</taxon>
        <taxon>Bacillati</taxon>
        <taxon>Bacillota</taxon>
        <taxon>Bacilli</taxon>
        <taxon>Bacillales</taxon>
        <taxon>Bacillaceae</taxon>
        <taxon>Lentibacillus</taxon>
    </lineage>
</organism>
<dbReference type="InterPro" id="IPR036852">
    <property type="entry name" value="Peptidase_S8/S53_dom_sf"/>
</dbReference>
<dbReference type="SUPFAM" id="SSF52743">
    <property type="entry name" value="Subtilisin-like"/>
    <property type="match status" value="1"/>
</dbReference>
<keyword evidence="15" id="KW-1185">Reference proteome</keyword>
<evidence type="ECO:0000259" key="13">
    <source>
        <dbReference type="Pfam" id="PF02225"/>
    </source>
</evidence>
<feature type="signal peptide" evidence="11">
    <location>
        <begin position="1"/>
        <end position="21"/>
    </location>
</feature>
<keyword evidence="2" id="KW-0134">Cell wall</keyword>
<feature type="active site" description="Charge relay system" evidence="8 9">
    <location>
        <position position="133"/>
    </location>
</feature>
<feature type="active site" description="Charge relay system" evidence="8 9">
    <location>
        <position position="173"/>
    </location>
</feature>